<dbReference type="RefSeq" id="WP_132881222.1">
    <property type="nucleotide sequence ID" value="NZ_SLXQ01000028.1"/>
</dbReference>
<dbReference type="InterPro" id="IPR002918">
    <property type="entry name" value="Lipase_EstA/Esterase_EstB"/>
</dbReference>
<dbReference type="GO" id="GO:0016042">
    <property type="term" value="P:lipid catabolic process"/>
    <property type="evidence" value="ECO:0007669"/>
    <property type="project" value="InterPro"/>
</dbReference>
<dbReference type="EMBL" id="SLXQ01000028">
    <property type="protein sequence ID" value="TCP40772.1"/>
    <property type="molecule type" value="Genomic_DNA"/>
</dbReference>
<protein>
    <submittedName>
        <fullName evidence="2">Lipase (Class 2)</fullName>
    </submittedName>
</protein>
<dbReference type="OrthoDB" id="8871309at2"/>
<dbReference type="GO" id="GO:0016298">
    <property type="term" value="F:lipase activity"/>
    <property type="evidence" value="ECO:0007669"/>
    <property type="project" value="TreeGrafter"/>
</dbReference>
<reference evidence="2 3" key="1">
    <citation type="submission" date="2019-03" db="EMBL/GenBank/DDBJ databases">
        <title>Genomic Encyclopedia of Type Strains, Phase IV (KMG-IV): sequencing the most valuable type-strain genomes for metagenomic binning, comparative biology and taxonomic classification.</title>
        <authorList>
            <person name="Goeker M."/>
        </authorList>
    </citation>
    <scope>NUCLEOTIDE SEQUENCE [LARGE SCALE GENOMIC DNA]</scope>
    <source>
        <strain evidence="2 3">DSM 45765</strain>
    </source>
</reference>
<dbReference type="AlphaFoldDB" id="A0A4R2PX59"/>
<comment type="caution">
    <text evidence="2">The sequence shown here is derived from an EMBL/GenBank/DDBJ whole genome shotgun (WGS) entry which is preliminary data.</text>
</comment>
<keyword evidence="1" id="KW-0732">Signal</keyword>
<evidence type="ECO:0000313" key="2">
    <source>
        <dbReference type="EMBL" id="TCP40772.1"/>
    </source>
</evidence>
<feature type="signal peptide" evidence="1">
    <location>
        <begin position="1"/>
        <end position="24"/>
    </location>
</feature>
<feature type="chain" id="PRO_5020478408" evidence="1">
    <location>
        <begin position="25"/>
        <end position="316"/>
    </location>
</feature>
<dbReference type="Gene3D" id="3.40.50.1820">
    <property type="entry name" value="alpha/beta hydrolase"/>
    <property type="match status" value="1"/>
</dbReference>
<evidence type="ECO:0000256" key="1">
    <source>
        <dbReference type="SAM" id="SignalP"/>
    </source>
</evidence>
<dbReference type="SUPFAM" id="SSF53474">
    <property type="entry name" value="alpha/beta-Hydrolases"/>
    <property type="match status" value="1"/>
</dbReference>
<keyword evidence="3" id="KW-1185">Reference proteome</keyword>
<gene>
    <name evidence="2" type="ORF">EV191_12822</name>
</gene>
<name>A0A4R2PX59_9PSEU</name>
<dbReference type="Pfam" id="PF01674">
    <property type="entry name" value="Lipase_2"/>
    <property type="match status" value="1"/>
</dbReference>
<dbReference type="PANTHER" id="PTHR32015">
    <property type="entry name" value="FASTING INDUCED LIPASE"/>
    <property type="match status" value="1"/>
</dbReference>
<organism evidence="2 3">
    <name type="scientific">Tamaricihabitans halophyticus</name>
    <dbReference type="NCBI Taxonomy" id="1262583"/>
    <lineage>
        <taxon>Bacteria</taxon>
        <taxon>Bacillati</taxon>
        <taxon>Actinomycetota</taxon>
        <taxon>Actinomycetes</taxon>
        <taxon>Pseudonocardiales</taxon>
        <taxon>Pseudonocardiaceae</taxon>
        <taxon>Tamaricihabitans</taxon>
    </lineage>
</organism>
<dbReference type="Proteomes" id="UP000294911">
    <property type="component" value="Unassembled WGS sequence"/>
</dbReference>
<dbReference type="PANTHER" id="PTHR32015:SF1">
    <property type="entry name" value="LIPASE"/>
    <property type="match status" value="1"/>
</dbReference>
<evidence type="ECO:0000313" key="3">
    <source>
        <dbReference type="Proteomes" id="UP000294911"/>
    </source>
</evidence>
<dbReference type="InterPro" id="IPR029058">
    <property type="entry name" value="AB_hydrolase_fold"/>
</dbReference>
<proteinExistence type="predicted"/>
<accession>A0A4R2PX59</accession>
<sequence length="316" mass="33741">MRRIGLATVLAAMVSVLTPGTANAQEEPLPVPYNLYPAAAAAELTNPGAPPPGANEWNCQPTAERPYPVVLLHGLFVNQTMNFQTISPLLKNDGFCVFSTTYGLYGGETFPLNQIAARASIERSGGEVSEFVDKVLARTGAKKVDIVGHSEGGVVGAEYVKHHGGDTKVNKLASLGSPLRGTDPFFVARLVNALKGFGLNWLVDGVTEESCQACIDVLEGSAFLRNLNEGGVAVDSVEYLNIASNYDQAVWPSTSGFIDDSPGVDNVENMLMQNECGQDFGDHLKMAANFNLVHRVANFLNPSHPVPPCRFVAPVP</sequence>